<name>W9HEL2_9PROT</name>
<evidence type="ECO:0000259" key="1">
    <source>
        <dbReference type="Pfam" id="PF05685"/>
    </source>
</evidence>
<dbReference type="InterPro" id="IPR011335">
    <property type="entry name" value="Restrct_endonuc-II-like"/>
</dbReference>
<organism evidence="2 3">
    <name type="scientific">Skermanella stibiiresistens SB22</name>
    <dbReference type="NCBI Taxonomy" id="1385369"/>
    <lineage>
        <taxon>Bacteria</taxon>
        <taxon>Pseudomonadati</taxon>
        <taxon>Pseudomonadota</taxon>
        <taxon>Alphaproteobacteria</taxon>
        <taxon>Rhodospirillales</taxon>
        <taxon>Azospirillaceae</taxon>
        <taxon>Skermanella</taxon>
    </lineage>
</organism>
<evidence type="ECO:0000313" key="2">
    <source>
        <dbReference type="EMBL" id="EWY42348.1"/>
    </source>
</evidence>
<comment type="caution">
    <text evidence="2">The sequence shown here is derived from an EMBL/GenBank/DDBJ whole genome shotgun (WGS) entry which is preliminary data.</text>
</comment>
<dbReference type="Proteomes" id="UP000019486">
    <property type="component" value="Unassembled WGS sequence"/>
</dbReference>
<sequence>MPGSLIPSRFAVARGDGLHMTAGHPTDGVNLLSKAAVSANLLVAIHRACPIRQDYHVLSGGVAVPGANGEEYWPDVVVVHGHCSLGQCRPATPILVVDVDAGDPNDPAWRARRDAYLKVHSLQAYFAASCSEKLVEVHRRFSGSWTSLRFEGHGLVGLPSLGCSVDLKTIYAGLT</sequence>
<dbReference type="InterPro" id="IPR008538">
    <property type="entry name" value="Uma2"/>
</dbReference>
<accession>W9HEL2</accession>
<keyword evidence="3" id="KW-1185">Reference proteome</keyword>
<feature type="domain" description="Putative restriction endonuclease" evidence="1">
    <location>
        <begin position="35"/>
        <end position="161"/>
    </location>
</feature>
<dbReference type="SUPFAM" id="SSF52980">
    <property type="entry name" value="Restriction endonuclease-like"/>
    <property type="match status" value="1"/>
</dbReference>
<proteinExistence type="predicted"/>
<dbReference type="EMBL" id="AVFL01000002">
    <property type="protein sequence ID" value="EWY42348.1"/>
    <property type="molecule type" value="Genomic_DNA"/>
</dbReference>
<dbReference type="STRING" id="1385369.N825_19370"/>
<reference evidence="2 3" key="1">
    <citation type="submission" date="2013-08" db="EMBL/GenBank/DDBJ databases">
        <title>The genome sequence of Skermanella stibiiresistens.</title>
        <authorList>
            <person name="Zhu W."/>
            <person name="Wang G."/>
        </authorList>
    </citation>
    <scope>NUCLEOTIDE SEQUENCE [LARGE SCALE GENOMIC DNA]</scope>
    <source>
        <strain evidence="2 3">SB22</strain>
    </source>
</reference>
<dbReference type="AlphaFoldDB" id="W9HEL2"/>
<gene>
    <name evidence="2" type="ORF">N825_19370</name>
</gene>
<protein>
    <recommendedName>
        <fullName evidence="1">Putative restriction endonuclease domain-containing protein</fullName>
    </recommendedName>
</protein>
<evidence type="ECO:0000313" key="3">
    <source>
        <dbReference type="Proteomes" id="UP000019486"/>
    </source>
</evidence>
<dbReference type="Pfam" id="PF05685">
    <property type="entry name" value="Uma2"/>
    <property type="match status" value="1"/>
</dbReference>
<dbReference type="RefSeq" id="WP_037447175.1">
    <property type="nucleotide sequence ID" value="NZ_AVFL01000002.1"/>
</dbReference>